<sequence>MLVHTHLTAEARVIADLDDARRIAHLAEDRWIDYPRARQALQELERLLGCPERTRMPGLLLHGESNIGKSVVIQKFLRAHPAREFNTATGLLQVDVLAVEMPSAPQERRLYGQLLMALNAPYRPGDRLAAVEYTALTLLRKVAPRMIVVDEVHNLLAGTAHEQRASLNLLKFLSNQLKCAIVVLGTRDALAAIQTDAQIASRFPGFELPRWQENEDFRGFLAGFERQLPLRQASRISGSRAMVSAIMSATSGITGHISELLSRAAEAAIRSKKECITPELLQSVIGARSFA</sequence>
<dbReference type="OrthoDB" id="14765at2"/>
<name>A0A368X584_9BURK</name>
<dbReference type="Proteomes" id="UP000252884">
    <property type="component" value="Unassembled WGS sequence"/>
</dbReference>
<evidence type="ECO:0000313" key="2">
    <source>
        <dbReference type="Proteomes" id="UP000252884"/>
    </source>
</evidence>
<dbReference type="RefSeq" id="WP_114472700.1">
    <property type="nucleotide sequence ID" value="NZ_QPJK01000020.1"/>
</dbReference>
<dbReference type="SUPFAM" id="SSF52540">
    <property type="entry name" value="P-loop containing nucleoside triphosphate hydrolases"/>
    <property type="match status" value="1"/>
</dbReference>
<comment type="caution">
    <text evidence="1">The sequence shown here is derived from an EMBL/GenBank/DDBJ whole genome shotgun (WGS) entry which is preliminary data.</text>
</comment>
<accession>A0A368X584</accession>
<dbReference type="Pfam" id="PF05621">
    <property type="entry name" value="TniB"/>
    <property type="match status" value="1"/>
</dbReference>
<reference evidence="1 2" key="1">
    <citation type="submission" date="2018-07" db="EMBL/GenBank/DDBJ databases">
        <title>Genomic Encyclopedia of Type Strains, Phase IV (KMG-IV): sequencing the most valuable type-strain genomes for metagenomic binning, comparative biology and taxonomic classification.</title>
        <authorList>
            <person name="Goeker M."/>
        </authorList>
    </citation>
    <scope>NUCLEOTIDE SEQUENCE [LARGE SCALE GENOMIC DNA]</scope>
    <source>
        <strain evidence="1 2">DSM 21634</strain>
    </source>
</reference>
<dbReference type="InterPro" id="IPR027417">
    <property type="entry name" value="P-loop_NTPase"/>
</dbReference>
<dbReference type="Gene3D" id="3.40.50.300">
    <property type="entry name" value="P-loop containing nucleotide triphosphate hydrolases"/>
    <property type="match status" value="1"/>
</dbReference>
<dbReference type="InterPro" id="IPR008868">
    <property type="entry name" value="TniB"/>
</dbReference>
<evidence type="ECO:0000313" key="1">
    <source>
        <dbReference type="EMBL" id="RCW63181.1"/>
    </source>
</evidence>
<keyword evidence="2" id="KW-1185">Reference proteome</keyword>
<organism evidence="1 2">
    <name type="scientific">Pseudorhodoferax soli</name>
    <dbReference type="NCBI Taxonomy" id="545864"/>
    <lineage>
        <taxon>Bacteria</taxon>
        <taxon>Pseudomonadati</taxon>
        <taxon>Pseudomonadota</taxon>
        <taxon>Betaproteobacteria</taxon>
        <taxon>Burkholderiales</taxon>
        <taxon>Comamonadaceae</taxon>
    </lineage>
</organism>
<dbReference type="PANTHER" id="PTHR35894">
    <property type="entry name" value="GENERAL SECRETION PATHWAY PROTEIN A-RELATED"/>
    <property type="match status" value="1"/>
</dbReference>
<dbReference type="PANTHER" id="PTHR35894:SF1">
    <property type="entry name" value="PHOSPHORIBULOKINASE _ URIDINE KINASE FAMILY"/>
    <property type="match status" value="1"/>
</dbReference>
<dbReference type="InterPro" id="IPR052026">
    <property type="entry name" value="ExeA_AAA_ATPase_DNA-bind"/>
</dbReference>
<dbReference type="EMBL" id="QPJK01000020">
    <property type="protein sequence ID" value="RCW63181.1"/>
    <property type="molecule type" value="Genomic_DNA"/>
</dbReference>
<protein>
    <submittedName>
        <fullName evidence="1">TniB protein</fullName>
    </submittedName>
</protein>
<gene>
    <name evidence="1" type="ORF">DES41_1205</name>
</gene>
<dbReference type="AlphaFoldDB" id="A0A368X584"/>
<proteinExistence type="predicted"/>